<dbReference type="Proteomes" id="UP000762676">
    <property type="component" value="Unassembled WGS sequence"/>
</dbReference>
<keyword evidence="1" id="KW-1015">Disulfide bond</keyword>
<dbReference type="PROSITE" id="PS50026">
    <property type="entry name" value="EGF_3"/>
    <property type="match status" value="1"/>
</dbReference>
<evidence type="ECO:0000313" key="4">
    <source>
        <dbReference type="Proteomes" id="UP000762676"/>
    </source>
</evidence>
<dbReference type="PANTHER" id="PTHR40446:SF2">
    <property type="entry name" value="N-ACETYLGLUCOSAMINE-1-PHOSPHODIESTER ALPHA-N-ACETYLGLUCOSAMINIDASE"/>
    <property type="match status" value="1"/>
</dbReference>
<keyword evidence="4" id="KW-1185">Reference proteome</keyword>
<evidence type="ECO:0000256" key="1">
    <source>
        <dbReference type="PROSITE-ProRule" id="PRU00076"/>
    </source>
</evidence>
<gene>
    <name evidence="3" type="ORF">ElyMa_002737800</name>
</gene>
<organism evidence="3 4">
    <name type="scientific">Elysia marginata</name>
    <dbReference type="NCBI Taxonomy" id="1093978"/>
    <lineage>
        <taxon>Eukaryota</taxon>
        <taxon>Metazoa</taxon>
        <taxon>Spiralia</taxon>
        <taxon>Lophotrochozoa</taxon>
        <taxon>Mollusca</taxon>
        <taxon>Gastropoda</taxon>
        <taxon>Heterobranchia</taxon>
        <taxon>Euthyneura</taxon>
        <taxon>Panpulmonata</taxon>
        <taxon>Sacoglossa</taxon>
        <taxon>Placobranchoidea</taxon>
        <taxon>Plakobranchidae</taxon>
        <taxon>Elysia</taxon>
    </lineage>
</organism>
<dbReference type="PANTHER" id="PTHR40446">
    <property type="entry name" value="N-ACETYLGLUCOSAMINE-1-PHOSPHODIESTER ALPHA-N-ACETYLGLUCOSAMINIDASE"/>
    <property type="match status" value="1"/>
</dbReference>
<evidence type="ECO:0000259" key="2">
    <source>
        <dbReference type="PROSITE" id="PS50026"/>
    </source>
</evidence>
<feature type="domain" description="EGF-like" evidence="2">
    <location>
        <begin position="377"/>
        <end position="412"/>
    </location>
</feature>
<name>A0AAV4HI72_9GAST</name>
<feature type="disulfide bond" evidence="1">
    <location>
        <begin position="402"/>
        <end position="411"/>
    </location>
</feature>
<dbReference type="Gene3D" id="2.10.25.10">
    <property type="entry name" value="Laminin"/>
    <property type="match status" value="1"/>
</dbReference>
<dbReference type="CDD" id="cd00055">
    <property type="entry name" value="EGF_Lam"/>
    <property type="match status" value="1"/>
</dbReference>
<sequence length="529" mass="58028">MRFRLIEKSRHCNFIKSLKCFFSCISFEPSSWSESLAFEQSTRDEISDLLPLGHSRHEPLHRENRDVGACQPVLYENTTHTKHAAATPAASQPVVHTHYFLTQVGQSYWERRRVSVLHQVVNTPLTTLSILEPGQRGSCKNGTDGRTLVRETARRSGCIVAVNAGLFNTHTGACLGNIISDGRLVQDSGGIQNAHFGLTRDGQIFMGYLSELDLLTEDFTQLVGGVMWLVKDGVSHVDHSLQVDCPDTQETGTLERFTTVVSARTAIGHDAEGRVHLVEVNGKTDQMGVNSSYNCERPVTTVVCVHDPYCKPNDCSGHGTCDMGVCRCDEFWHGPDCSKLKCPGDCSWHGTCTEGGCRCKPGWRAPDCSLPCQFGFYGENCSLPCFCQNGAPCDAVSGECVCAPGFSGRYCQSACPMGYYGAGCAQVCFCEDSCFCDPVSGNCTSQSQRHSEFIKAAFTSHAVIRMQAMMGPTNQASKLHRGWEKLFEKNDWVVTHLCLVNALMNVCLLSALVEIHSFTLNLSGVLKVL</sequence>
<dbReference type="EMBL" id="BMAT01005615">
    <property type="protein sequence ID" value="GFR97112.1"/>
    <property type="molecule type" value="Genomic_DNA"/>
</dbReference>
<dbReference type="SMART" id="SM00181">
    <property type="entry name" value="EGF"/>
    <property type="match status" value="3"/>
</dbReference>
<keyword evidence="1" id="KW-0245">EGF-like domain</keyword>
<comment type="caution">
    <text evidence="1">Lacks conserved residue(s) required for the propagation of feature annotation.</text>
</comment>
<dbReference type="InterPro" id="IPR018711">
    <property type="entry name" value="NAGPA"/>
</dbReference>
<dbReference type="Pfam" id="PF09992">
    <property type="entry name" value="NAGPA"/>
    <property type="match status" value="1"/>
</dbReference>
<dbReference type="AlphaFoldDB" id="A0AAV4HI72"/>
<protein>
    <submittedName>
        <fullName evidence="3">N-acetylglucosamine-1-phosphodiester alpha-N-acetylglucosaminidase</fullName>
    </submittedName>
</protein>
<accession>A0AAV4HI72</accession>
<comment type="caution">
    <text evidence="3">The sequence shown here is derived from an EMBL/GenBank/DDBJ whole genome shotgun (WGS) entry which is preliminary data.</text>
</comment>
<dbReference type="InterPro" id="IPR002049">
    <property type="entry name" value="LE_dom"/>
</dbReference>
<dbReference type="InterPro" id="IPR000742">
    <property type="entry name" value="EGF"/>
</dbReference>
<proteinExistence type="predicted"/>
<reference evidence="3 4" key="1">
    <citation type="journal article" date="2021" name="Elife">
        <title>Chloroplast acquisition without the gene transfer in kleptoplastic sea slugs, Plakobranchus ocellatus.</title>
        <authorList>
            <person name="Maeda T."/>
            <person name="Takahashi S."/>
            <person name="Yoshida T."/>
            <person name="Shimamura S."/>
            <person name="Takaki Y."/>
            <person name="Nagai Y."/>
            <person name="Toyoda A."/>
            <person name="Suzuki Y."/>
            <person name="Arimoto A."/>
            <person name="Ishii H."/>
            <person name="Satoh N."/>
            <person name="Nishiyama T."/>
            <person name="Hasebe M."/>
            <person name="Maruyama T."/>
            <person name="Minagawa J."/>
            <person name="Obokata J."/>
            <person name="Shigenobu S."/>
        </authorList>
    </citation>
    <scope>NUCLEOTIDE SEQUENCE [LARGE SCALE GENOMIC DNA]</scope>
</reference>
<dbReference type="Pfam" id="PF23106">
    <property type="entry name" value="EGF_Teneurin"/>
    <property type="match status" value="2"/>
</dbReference>
<dbReference type="PROSITE" id="PS00022">
    <property type="entry name" value="EGF_1"/>
    <property type="match status" value="2"/>
</dbReference>
<dbReference type="GO" id="GO:0033299">
    <property type="term" value="P:secretion of lysosomal enzymes"/>
    <property type="evidence" value="ECO:0007669"/>
    <property type="project" value="TreeGrafter"/>
</dbReference>
<evidence type="ECO:0000313" key="3">
    <source>
        <dbReference type="EMBL" id="GFR97112.1"/>
    </source>
</evidence>
<dbReference type="Gene3D" id="2.170.300.10">
    <property type="entry name" value="Tie2 ligand-binding domain superfamily"/>
    <property type="match status" value="1"/>
</dbReference>